<dbReference type="Proteomes" id="UP001382935">
    <property type="component" value="Chromosome"/>
</dbReference>
<evidence type="ECO:0000313" key="8">
    <source>
        <dbReference type="Proteomes" id="UP001382935"/>
    </source>
</evidence>
<dbReference type="SUPFAM" id="SSF103473">
    <property type="entry name" value="MFS general substrate transporter"/>
    <property type="match status" value="1"/>
</dbReference>
<feature type="transmembrane region" description="Helical" evidence="6">
    <location>
        <begin position="478"/>
        <end position="496"/>
    </location>
</feature>
<keyword evidence="2" id="KW-0813">Transport</keyword>
<dbReference type="EMBL" id="CP145607">
    <property type="protein sequence ID" value="WWM71715.1"/>
    <property type="molecule type" value="Genomic_DNA"/>
</dbReference>
<feature type="transmembrane region" description="Helical" evidence="6">
    <location>
        <begin position="356"/>
        <end position="376"/>
    </location>
</feature>
<feature type="transmembrane region" description="Helical" evidence="6">
    <location>
        <begin position="446"/>
        <end position="472"/>
    </location>
</feature>
<feature type="transmembrane region" description="Helical" evidence="6">
    <location>
        <begin position="15"/>
        <end position="34"/>
    </location>
</feature>
<feature type="transmembrane region" description="Helical" evidence="6">
    <location>
        <begin position="148"/>
        <end position="169"/>
    </location>
</feature>
<reference evidence="7 8" key="1">
    <citation type="submission" date="2024-02" db="EMBL/GenBank/DDBJ databases">
        <title>Full genome sequence of Sphingomonas kaistensis.</title>
        <authorList>
            <person name="Poletto B.L."/>
            <person name="Silva G."/>
            <person name="Galante D."/>
            <person name="Campos K.R."/>
            <person name="Santos M.B.N."/>
            <person name="Sacchi C.T."/>
        </authorList>
    </citation>
    <scope>NUCLEOTIDE SEQUENCE [LARGE SCALE GENOMIC DNA]</scope>
    <source>
        <strain evidence="7 8">MA4R</strain>
    </source>
</reference>
<keyword evidence="3 6" id="KW-0812">Transmembrane</keyword>
<dbReference type="Gene3D" id="1.20.1250.20">
    <property type="entry name" value="MFS general substrate transporter like domains"/>
    <property type="match status" value="2"/>
</dbReference>
<dbReference type="PANTHER" id="PTHR19432">
    <property type="entry name" value="SUGAR TRANSPORTER"/>
    <property type="match status" value="1"/>
</dbReference>
<dbReference type="InterPro" id="IPR036259">
    <property type="entry name" value="MFS_trans_sf"/>
</dbReference>
<feature type="transmembrane region" description="Helical" evidence="6">
    <location>
        <begin position="240"/>
        <end position="260"/>
    </location>
</feature>
<feature type="transmembrane region" description="Helical" evidence="6">
    <location>
        <begin position="87"/>
        <end position="103"/>
    </location>
</feature>
<feature type="transmembrane region" description="Helical" evidence="6">
    <location>
        <begin position="388"/>
        <end position="406"/>
    </location>
</feature>
<keyword evidence="4 6" id="KW-1133">Transmembrane helix</keyword>
<dbReference type="PANTHER" id="PTHR19432:SF35">
    <property type="entry name" value="SOLUTE CARRIER FAMILY 45 MEMBER 3 ISOFORM X1"/>
    <property type="match status" value="1"/>
</dbReference>
<evidence type="ECO:0000256" key="4">
    <source>
        <dbReference type="ARBA" id="ARBA00022989"/>
    </source>
</evidence>
<keyword evidence="5 6" id="KW-0472">Membrane</keyword>
<organism evidence="7 8">
    <name type="scientific">Sphingomonas kaistensis</name>
    <dbReference type="NCBI Taxonomy" id="298708"/>
    <lineage>
        <taxon>Bacteria</taxon>
        <taxon>Pseudomonadati</taxon>
        <taxon>Pseudomonadota</taxon>
        <taxon>Alphaproteobacteria</taxon>
        <taxon>Sphingomonadales</taxon>
        <taxon>Sphingomonadaceae</taxon>
        <taxon>Sphingomonas</taxon>
    </lineage>
</organism>
<name>A0ABZ2G6R3_9SPHN</name>
<gene>
    <name evidence="7" type="ORF">V6R86_13815</name>
</gene>
<evidence type="ECO:0000256" key="6">
    <source>
        <dbReference type="SAM" id="Phobius"/>
    </source>
</evidence>
<comment type="subcellular location">
    <subcellularLocation>
        <location evidence="1">Membrane</location>
        <topology evidence="1">Multi-pass membrane protein</topology>
    </subcellularLocation>
</comment>
<feature type="transmembrane region" description="Helical" evidence="6">
    <location>
        <begin position="412"/>
        <end position="434"/>
    </location>
</feature>
<dbReference type="InterPro" id="IPR011701">
    <property type="entry name" value="MFS"/>
</dbReference>
<evidence type="ECO:0000256" key="1">
    <source>
        <dbReference type="ARBA" id="ARBA00004141"/>
    </source>
</evidence>
<dbReference type="Pfam" id="PF07690">
    <property type="entry name" value="MFS_1"/>
    <property type="match status" value="1"/>
</dbReference>
<feature type="transmembrane region" description="Helical" evidence="6">
    <location>
        <begin position="189"/>
        <end position="207"/>
    </location>
</feature>
<proteinExistence type="predicted"/>
<accession>A0ABZ2G6R3</accession>
<feature type="transmembrane region" description="Helical" evidence="6">
    <location>
        <begin position="54"/>
        <end position="75"/>
    </location>
</feature>
<evidence type="ECO:0000256" key="5">
    <source>
        <dbReference type="ARBA" id="ARBA00023136"/>
    </source>
</evidence>
<feature type="transmembrane region" description="Helical" evidence="6">
    <location>
        <begin position="313"/>
        <end position="336"/>
    </location>
</feature>
<evidence type="ECO:0000313" key="7">
    <source>
        <dbReference type="EMBL" id="WWM71715.1"/>
    </source>
</evidence>
<dbReference type="RefSeq" id="WP_338505342.1">
    <property type="nucleotide sequence ID" value="NZ_CP145607.1"/>
</dbReference>
<protein>
    <submittedName>
        <fullName evidence="7">MFS transporter</fullName>
    </submittedName>
</protein>
<evidence type="ECO:0000256" key="3">
    <source>
        <dbReference type="ARBA" id="ARBA00022692"/>
    </source>
</evidence>
<feature type="transmembrane region" description="Helical" evidence="6">
    <location>
        <begin position="266"/>
        <end position="285"/>
    </location>
</feature>
<evidence type="ECO:0000256" key="2">
    <source>
        <dbReference type="ARBA" id="ARBA00022448"/>
    </source>
</evidence>
<sequence length="501" mass="53767">MDQVTGRLEKPRQGWAGLWNISFGFFGIQIGFALQNANMSRVFQSLGASLDDLPALWVAAPLTGLLVQPIIGFMSDRTWLGRFGRRRPYFVAGALLAALSLILMPLAPVLLAAAALLWLLDASLNISMEPFRAFVGDQLRRDQHTAGYAVQTAFIGAGAVIGSIFPYLLEHWGVSNVAAAGAIPDTVRWSFWAGGAALFLAVMWTVFTTREYSPDEMRGFGEEAPIEGGDAMRALASRSWLAALFWFDIGVIVVAATWYFGLEKEVYLLGALLIAYGLLSVFVVMRAKAGQGAGMLGSLVGDFSGMPSVMKQLALVQFFSWSALFIMWINTTPVVALNFFGASDPDSALYQEAGNWVGVLFAVYNGVAALAALLILPPLAKRIGKARTHALCLGAGALGYASFFLFNDPQHLLLAEIGVGIAWASILAMPYAILAGALPQAKLGTYMGLFNIFIVVPQLLVATVMGSIMKAFFPGEPIWTMAFAAGVMALAALATLRVREA</sequence>
<keyword evidence="8" id="KW-1185">Reference proteome</keyword>